<name>A0A1E8GQZ9_9LACT</name>
<dbReference type="InterPro" id="IPR027417">
    <property type="entry name" value="P-loop_NTPase"/>
</dbReference>
<dbReference type="PANTHER" id="PTHR40453">
    <property type="entry name" value="PROTEIN YOEF"/>
    <property type="match status" value="1"/>
</dbReference>
<evidence type="ECO:0000256" key="1">
    <source>
        <dbReference type="PIRNR" id="PIRNR036409"/>
    </source>
</evidence>
<dbReference type="RefSeq" id="WP_070791585.1">
    <property type="nucleotide sequence ID" value="NZ_MKIR01000004.1"/>
</dbReference>
<dbReference type="NCBIfam" id="TIGR02528">
    <property type="entry name" value="EutP"/>
    <property type="match status" value="1"/>
</dbReference>
<dbReference type="Gene3D" id="3.40.50.300">
    <property type="entry name" value="P-loop containing nucleotide triphosphate hydrolases"/>
    <property type="match status" value="1"/>
</dbReference>
<keyword evidence="3" id="KW-1185">Reference proteome</keyword>
<reference evidence="3" key="1">
    <citation type="submission" date="2016-09" db="EMBL/GenBank/DDBJ databases">
        <title>Draft genome sequence of a novel species of the family Streptococcaceae isolated from flowers.</title>
        <authorList>
            <person name="Chuah L.-O."/>
            <person name="Yap K.-P."/>
            <person name="Thong K.L."/>
            <person name="Liong M.T."/>
            <person name="Ahmad R."/>
            <person name="Rusul G."/>
        </authorList>
    </citation>
    <scope>NUCLEOTIDE SEQUENCE [LARGE SCALE GENOMIC DNA]</scope>
    <source>
        <strain evidence="3">DF1</strain>
    </source>
</reference>
<evidence type="ECO:0000313" key="2">
    <source>
        <dbReference type="EMBL" id="OFI49918.1"/>
    </source>
</evidence>
<comment type="similarity">
    <text evidence="1">Belongs to the EutP/PduV family.</text>
</comment>
<dbReference type="Pfam" id="PF10662">
    <property type="entry name" value="PduV-EutP"/>
    <property type="match status" value="1"/>
</dbReference>
<evidence type="ECO:0000313" key="3">
    <source>
        <dbReference type="Proteomes" id="UP000178622"/>
    </source>
</evidence>
<dbReference type="CDD" id="cd00882">
    <property type="entry name" value="Ras_like_GTPase"/>
    <property type="match status" value="1"/>
</dbReference>
<protein>
    <submittedName>
        <fullName evidence="2">Ethanolamine utilization protein EutP</fullName>
    </submittedName>
</protein>
<dbReference type="EMBL" id="MKIR01000004">
    <property type="protein sequence ID" value="OFI49918.1"/>
    <property type="molecule type" value="Genomic_DNA"/>
</dbReference>
<keyword evidence="1" id="KW-0547">Nucleotide-binding</keyword>
<dbReference type="GO" id="GO:0005524">
    <property type="term" value="F:ATP binding"/>
    <property type="evidence" value="ECO:0007669"/>
    <property type="project" value="UniProtKB-UniRule"/>
</dbReference>
<sequence length="144" mass="15968">MKKIMLMGAIGCGKTTLTQYLHGQELKYNKTQAIQFHSDVIDTPGEFIQHRNLYSALLITAADAELLVLIASAVEKIQTFSPQFASAFNKPCIGVISKIDLATSDEIEKIERQLRIAGAREIFRVSSTTGEGMEQLIEYLSDDD</sequence>
<dbReference type="GO" id="GO:0006576">
    <property type="term" value="P:biogenic amine metabolic process"/>
    <property type="evidence" value="ECO:0007669"/>
    <property type="project" value="InterPro"/>
</dbReference>
<gene>
    <name evidence="2" type="ORF">BG261_09750</name>
</gene>
<dbReference type="Proteomes" id="UP000178622">
    <property type="component" value="Unassembled WGS sequence"/>
</dbReference>
<dbReference type="STRING" id="1859473.BG261_09750"/>
<dbReference type="OrthoDB" id="6179at2"/>
<organism evidence="2 3">
    <name type="scientific">Floricoccus tropicus</name>
    <dbReference type="NCBI Taxonomy" id="1859473"/>
    <lineage>
        <taxon>Bacteria</taxon>
        <taxon>Bacillati</taxon>
        <taxon>Bacillota</taxon>
        <taxon>Bacilli</taxon>
        <taxon>Lactobacillales</taxon>
        <taxon>Streptococcaceae</taxon>
        <taxon>Floricoccus</taxon>
    </lineage>
</organism>
<dbReference type="AlphaFoldDB" id="A0A1E8GQZ9"/>
<accession>A0A1E8GQZ9</accession>
<proteinExistence type="inferred from homology"/>
<dbReference type="InterPro" id="IPR012381">
    <property type="entry name" value="EutP_PduV"/>
</dbReference>
<dbReference type="PIRSF" id="PIRSF036409">
    <property type="entry name" value="EutP_PduV"/>
    <property type="match status" value="1"/>
</dbReference>
<dbReference type="SUPFAM" id="SSF52540">
    <property type="entry name" value="P-loop containing nucleoside triphosphate hydrolases"/>
    <property type="match status" value="1"/>
</dbReference>
<comment type="caution">
    <text evidence="2">The sequence shown here is derived from an EMBL/GenBank/DDBJ whole genome shotgun (WGS) entry which is preliminary data.</text>
</comment>
<dbReference type="PANTHER" id="PTHR40453:SF1">
    <property type="entry name" value="PROTEIN YOEF"/>
    <property type="match status" value="1"/>
</dbReference>